<dbReference type="PANTHER" id="PTHR13887:SF41">
    <property type="entry name" value="THIOREDOXIN SUPERFAMILY PROTEIN"/>
    <property type="match status" value="1"/>
</dbReference>
<dbReference type="PANTHER" id="PTHR13887">
    <property type="entry name" value="GLUTATHIONE S-TRANSFERASE KAPPA"/>
    <property type="match status" value="1"/>
</dbReference>
<dbReference type="AlphaFoldDB" id="A0A813DDP3"/>
<name>A0A813DDP3_POLGL</name>
<protein>
    <recommendedName>
        <fullName evidence="2">DSBA-like thioredoxin domain-containing protein</fullName>
    </recommendedName>
</protein>
<dbReference type="InterPro" id="IPR045851">
    <property type="entry name" value="AMP-bd_C_sf"/>
</dbReference>
<reference evidence="3" key="1">
    <citation type="submission" date="2021-02" db="EMBL/GenBank/DDBJ databases">
        <authorList>
            <person name="Dougan E. K."/>
            <person name="Rhodes N."/>
            <person name="Thang M."/>
            <person name="Chan C."/>
        </authorList>
    </citation>
    <scope>NUCLEOTIDE SEQUENCE</scope>
</reference>
<organism evidence="3 4">
    <name type="scientific">Polarella glacialis</name>
    <name type="common">Dinoflagellate</name>
    <dbReference type="NCBI Taxonomy" id="89957"/>
    <lineage>
        <taxon>Eukaryota</taxon>
        <taxon>Sar</taxon>
        <taxon>Alveolata</taxon>
        <taxon>Dinophyceae</taxon>
        <taxon>Suessiales</taxon>
        <taxon>Suessiaceae</taxon>
        <taxon>Polarella</taxon>
    </lineage>
</organism>
<dbReference type="EMBL" id="CAJNNV010001246">
    <property type="protein sequence ID" value="CAE8584612.1"/>
    <property type="molecule type" value="Genomic_DNA"/>
</dbReference>
<comment type="caution">
    <text evidence="3">The sequence shown here is derived from an EMBL/GenBank/DDBJ whole genome shotgun (WGS) entry which is preliminary data.</text>
</comment>
<evidence type="ECO:0000313" key="4">
    <source>
        <dbReference type="Proteomes" id="UP000654075"/>
    </source>
</evidence>
<gene>
    <name evidence="3" type="ORF">PGLA1383_LOCUS3542</name>
</gene>
<proteinExistence type="predicted"/>
<dbReference type="InterPro" id="IPR036249">
    <property type="entry name" value="Thioredoxin-like_sf"/>
</dbReference>
<dbReference type="GO" id="GO:0016491">
    <property type="term" value="F:oxidoreductase activity"/>
    <property type="evidence" value="ECO:0007669"/>
    <property type="project" value="InterPro"/>
</dbReference>
<dbReference type="SUPFAM" id="SSF52833">
    <property type="entry name" value="Thioredoxin-like"/>
    <property type="match status" value="1"/>
</dbReference>
<feature type="region of interest" description="Disordered" evidence="1">
    <location>
        <begin position="503"/>
        <end position="556"/>
    </location>
</feature>
<keyword evidence="4" id="KW-1185">Reference proteome</keyword>
<feature type="region of interest" description="Disordered" evidence="1">
    <location>
        <begin position="396"/>
        <end position="450"/>
    </location>
</feature>
<evidence type="ECO:0000313" key="3">
    <source>
        <dbReference type="EMBL" id="CAE8584612.1"/>
    </source>
</evidence>
<dbReference type="Gene3D" id="3.40.30.10">
    <property type="entry name" value="Glutaredoxin"/>
    <property type="match status" value="1"/>
</dbReference>
<dbReference type="Proteomes" id="UP000654075">
    <property type="component" value="Unassembled WGS sequence"/>
</dbReference>
<dbReference type="CDD" id="cd03024">
    <property type="entry name" value="DsbA_FrnE"/>
    <property type="match status" value="1"/>
</dbReference>
<feature type="compositionally biased region" description="Low complexity" evidence="1">
    <location>
        <begin position="396"/>
        <end position="434"/>
    </location>
</feature>
<dbReference type="InterPro" id="IPR001853">
    <property type="entry name" value="DSBA-like_thioredoxin_dom"/>
</dbReference>
<dbReference type="Pfam" id="PF01323">
    <property type="entry name" value="DSBA"/>
    <property type="match status" value="1"/>
</dbReference>
<dbReference type="OrthoDB" id="1930760at2759"/>
<evidence type="ECO:0000259" key="2">
    <source>
        <dbReference type="Pfam" id="PF01323"/>
    </source>
</evidence>
<sequence>MTAKERGKWVDLLAVEEALQSLDGVTEAAMLPDPSGGSEPQGFLVLRAGNGLAAAEVRAAARAVLPRGAQLHILDHLPRHPVTRKVDARRLTAMLKRAGESWPLDPEAPPDPFAARRASEKAKSMYRWTLATMALAATWDAWALARLPLLLSQTRSAVRPTSTLPTMGGFVLLPFMHLAYLHTTDDGARWGLLARLLQELPCGVWGAAFLALLGRGASPPGSMPRKALGLSVGLWAAAGTACALWRGRFLSYPFVFWAGVGHRTHYELERWKQWKNWSWYFESRLELFTDAAGYIAGGSWLGKLVSASAVPSSEAAPASDYAQMANDCCWTCGREVLERWPPTHLPEERALLNCPGPIAGAKDRFGKSTCWTCWPLASADALREGKLLAQQILSGNNYSSNNSSDDNGTSNGSSTKNVNGSSSSSSSGNVSSNGHASLPPAKATAEATATAEEAVEAATIAEAVAMSIAEATAMATAEAMNNFHTDGQHPLQLMAMAATTELPDEHDQNSNNNNNDNIDNNSNTDNSQQIAPTAREAAAASNGDTDQPSGDRWSESEWKEWRRRYDSYWWTNTTQDTVSVELPAELTVGSSPSSSSTAPVAEEVISDPRLQRLCSCIQQVTGTPVAPRPNAPLHGLDSLTVALLTARLRVEFGTAGLAIARVRQAATPAELLEAVEASASALPQESAASAGNGSGQEFAVWFSPGQATPMGGWVLRNDTDMDVDRFKAAALHLVERQWSLRAQPSDPLRLLSFCLDTSVFFTLAARWMDRGSWPLRRLRLLLSWAIRSAWPKVAVRSREAVYAQKGGTPLEVVTLHDQTRAEREIRWCWLGKRKLEKALEQLERCDGVGSVVRWHPWLLAPRLSKAGIPKLEMYRRRFRGDEVMLNEMMQTLQAQGEPEGITFAFKDAVVGPSMDAHRLLWSVRSDPPLQSKLAEELFKAYHARGENIAEPGVLLRCAGAAGFGQSELQSAGQLLESSTGEKDVLAEIAESHGRWDMLTGVPHFFVSMEVPPDVAAQAQPVAFAVPGAQDVETFLRVLRRALTAAGFKAEQLVQNTTATKQVQNTEANSLRYGESSKL</sequence>
<feature type="domain" description="DSBA-like thioredoxin" evidence="2">
    <location>
        <begin position="827"/>
        <end position="1037"/>
    </location>
</feature>
<dbReference type="Gene3D" id="3.30.300.30">
    <property type="match status" value="1"/>
</dbReference>
<evidence type="ECO:0000256" key="1">
    <source>
        <dbReference type="SAM" id="MobiDB-lite"/>
    </source>
</evidence>
<dbReference type="SUPFAM" id="SSF56801">
    <property type="entry name" value="Acetyl-CoA synthetase-like"/>
    <property type="match status" value="1"/>
</dbReference>
<accession>A0A813DDP3</accession>
<feature type="compositionally biased region" description="Low complexity" evidence="1">
    <location>
        <begin position="509"/>
        <end position="529"/>
    </location>
</feature>
<feature type="compositionally biased region" description="Low complexity" evidence="1">
    <location>
        <begin position="441"/>
        <end position="450"/>
    </location>
</feature>